<organism evidence="1">
    <name type="scientific">marine sediment metagenome</name>
    <dbReference type="NCBI Taxonomy" id="412755"/>
    <lineage>
        <taxon>unclassified sequences</taxon>
        <taxon>metagenomes</taxon>
        <taxon>ecological metagenomes</taxon>
    </lineage>
</organism>
<proteinExistence type="predicted"/>
<accession>A0A0F9KFC6</accession>
<name>A0A0F9KFC6_9ZZZZ</name>
<sequence>MKTTSLEFCDAALRAQLQQALIAKVEILPARKLKAIKFYIHVIRQLSDGWLSDGKA</sequence>
<comment type="caution">
    <text evidence="1">The sequence shown here is derived from an EMBL/GenBank/DDBJ whole genome shotgun (WGS) entry which is preliminary data.</text>
</comment>
<dbReference type="AlphaFoldDB" id="A0A0F9KFC6"/>
<reference evidence="1" key="1">
    <citation type="journal article" date="2015" name="Nature">
        <title>Complex archaea that bridge the gap between prokaryotes and eukaryotes.</title>
        <authorList>
            <person name="Spang A."/>
            <person name="Saw J.H."/>
            <person name="Jorgensen S.L."/>
            <person name="Zaremba-Niedzwiedzka K."/>
            <person name="Martijn J."/>
            <person name="Lind A.E."/>
            <person name="van Eijk R."/>
            <person name="Schleper C."/>
            <person name="Guy L."/>
            <person name="Ettema T.J."/>
        </authorList>
    </citation>
    <scope>NUCLEOTIDE SEQUENCE</scope>
</reference>
<gene>
    <name evidence="1" type="ORF">LCGC14_1411050</name>
</gene>
<evidence type="ECO:0000313" key="1">
    <source>
        <dbReference type="EMBL" id="KKM73391.1"/>
    </source>
</evidence>
<dbReference type="EMBL" id="LAZR01009310">
    <property type="protein sequence ID" value="KKM73391.1"/>
    <property type="molecule type" value="Genomic_DNA"/>
</dbReference>
<protein>
    <submittedName>
        <fullName evidence="1">Uncharacterized protein</fullName>
    </submittedName>
</protein>